<organism evidence="3 4">
    <name type="scientific">Prochlorothrix hollandica PCC 9006 = CALU 1027</name>
    <dbReference type="NCBI Taxonomy" id="317619"/>
    <lineage>
        <taxon>Bacteria</taxon>
        <taxon>Bacillati</taxon>
        <taxon>Cyanobacteriota</taxon>
        <taxon>Cyanophyceae</taxon>
        <taxon>Prochlorotrichales</taxon>
        <taxon>Prochlorotrichaceae</taxon>
        <taxon>Prochlorothrix</taxon>
    </lineage>
</organism>
<dbReference type="EMBL" id="AJTX02000004">
    <property type="protein sequence ID" value="KKI99610.1"/>
    <property type="molecule type" value="Genomic_DNA"/>
</dbReference>
<feature type="transmembrane region" description="Helical" evidence="2">
    <location>
        <begin position="175"/>
        <end position="197"/>
    </location>
</feature>
<dbReference type="eggNOG" id="COG0840">
    <property type="taxonomic scope" value="Bacteria"/>
</dbReference>
<comment type="caution">
    <text evidence="3">The sequence shown here is derived from an EMBL/GenBank/DDBJ whole genome shotgun (WGS) entry which is preliminary data.</text>
</comment>
<keyword evidence="2" id="KW-0812">Transmembrane</keyword>
<dbReference type="STRING" id="317619.GCA_000332315_00107"/>
<dbReference type="RefSeq" id="WP_017710826.1">
    <property type="nucleotide sequence ID" value="NZ_KB235933.1"/>
</dbReference>
<gene>
    <name evidence="3" type="ORF">PROH_06800</name>
</gene>
<keyword evidence="2" id="KW-1133">Transmembrane helix</keyword>
<evidence type="ECO:0008006" key="5">
    <source>
        <dbReference type="Google" id="ProtNLM"/>
    </source>
</evidence>
<name>A0A0M2PSV2_PROHO</name>
<dbReference type="AlphaFoldDB" id="A0A0M2PSV2"/>
<proteinExistence type="predicted"/>
<keyword evidence="4" id="KW-1185">Reference proteome</keyword>
<evidence type="ECO:0000313" key="3">
    <source>
        <dbReference type="EMBL" id="KKI99610.1"/>
    </source>
</evidence>
<dbReference type="SUPFAM" id="SSF58113">
    <property type="entry name" value="Apolipoprotein A-I"/>
    <property type="match status" value="1"/>
</dbReference>
<feature type="transmembrane region" description="Helical" evidence="2">
    <location>
        <begin position="18"/>
        <end position="38"/>
    </location>
</feature>
<keyword evidence="2" id="KW-0472">Membrane</keyword>
<accession>A0A0M2PSV2</accession>
<sequence length="673" mass="75817">MNEIGIWFEKIISPNLPLISFIVVFFLVGCGAEFYSFWRNWGKLKRLDLSIAYLTDALQGGKQQISKPQPESQDEQHYSWVRQHIEGIEKIAETEKNRRYIYQLSVGSSSLPILLSYPIELATISRSNLTVIPTILTALGILGTFWGITTGIQGVEINSSNVEASLDSTLNLLDGMGTAFSTSLMGLSCSLLFSLVITASNYQRRRYCYDLRDRLGKVAALKPPTQSSQELYRSSQELYSIVEGLPQRIGETINLDPMQNAAQDMQKAARILARFSQQLETQFNAEKIGQAVGGQIGIVFEDLLATHLRPVFVQIEESQTRLEGLNADQQTVLRDLIGNMRTELIEPVATRLDTSADMTERASQAVERLHIELADLADRLARSIATLTNTVETIETFQNRTLEQLQRFTQHLEITLTEFQTNTKEVLQETAKEIRSGTIDILQQAEITFQKQSDTLAEIGQEASSLMATARIELITSLGSIDQRLQDMSEATQKQLEAFRLAYQDNLQDFFTQQNNLLEGTLGQQRNSLAAVVENLNLVFQQEYGRRSELNQGLDDRIKLIAKTIKDVNKLVATSETLYTQDKLDLLQTLADRLAESDRELQTIARQNQKMRADWTQELNQYVESLAQERKQFFNDADTAMAQVSGKLLETAKLIADLLSEMPTQTTDGNQEN</sequence>
<keyword evidence="1" id="KW-0175">Coiled coil</keyword>
<evidence type="ECO:0000313" key="4">
    <source>
        <dbReference type="Proteomes" id="UP000034681"/>
    </source>
</evidence>
<dbReference type="Proteomes" id="UP000034681">
    <property type="component" value="Unassembled WGS sequence"/>
</dbReference>
<feature type="coiled-coil region" evidence="1">
    <location>
        <begin position="587"/>
        <end position="632"/>
    </location>
</feature>
<reference evidence="3" key="1">
    <citation type="submission" date="2012-04" db="EMBL/GenBank/DDBJ databases">
        <authorList>
            <person name="Borisov I.G."/>
            <person name="Ivanikova N.V."/>
            <person name="Pinevich A.V."/>
        </authorList>
    </citation>
    <scope>NUCLEOTIDE SEQUENCE [LARGE SCALE GENOMIC DNA]</scope>
    <source>
        <strain evidence="3">CALU 1027</strain>
    </source>
</reference>
<dbReference type="OrthoDB" id="574465at2"/>
<protein>
    <recommendedName>
        <fullName evidence="5">MotA/TolQ/ExbB proton channel domain-containing protein</fullName>
    </recommendedName>
</protein>
<evidence type="ECO:0000256" key="1">
    <source>
        <dbReference type="SAM" id="Coils"/>
    </source>
</evidence>
<evidence type="ECO:0000256" key="2">
    <source>
        <dbReference type="SAM" id="Phobius"/>
    </source>
</evidence>
<feature type="transmembrane region" description="Helical" evidence="2">
    <location>
        <begin position="135"/>
        <end position="155"/>
    </location>
</feature>